<organism evidence="1 2">
    <name type="scientific">Aspergillus homomorphus (strain CBS 101889)</name>
    <dbReference type="NCBI Taxonomy" id="1450537"/>
    <lineage>
        <taxon>Eukaryota</taxon>
        <taxon>Fungi</taxon>
        <taxon>Dikarya</taxon>
        <taxon>Ascomycota</taxon>
        <taxon>Pezizomycotina</taxon>
        <taxon>Eurotiomycetes</taxon>
        <taxon>Eurotiomycetidae</taxon>
        <taxon>Eurotiales</taxon>
        <taxon>Aspergillaceae</taxon>
        <taxon>Aspergillus</taxon>
        <taxon>Aspergillus subgen. Circumdati</taxon>
    </lineage>
</organism>
<accession>A0A395IDB8</accession>
<proteinExistence type="predicted"/>
<dbReference type="EMBL" id="KZ824267">
    <property type="protein sequence ID" value="RAL17769.1"/>
    <property type="molecule type" value="Genomic_DNA"/>
</dbReference>
<protein>
    <submittedName>
        <fullName evidence="1">Uncharacterized protein</fullName>
    </submittedName>
</protein>
<dbReference type="STRING" id="1450537.A0A395IDB8"/>
<reference evidence="1 2" key="1">
    <citation type="submission" date="2018-02" db="EMBL/GenBank/DDBJ databases">
        <title>The genomes of Aspergillus section Nigri reveals drivers in fungal speciation.</title>
        <authorList>
            <consortium name="DOE Joint Genome Institute"/>
            <person name="Vesth T.C."/>
            <person name="Nybo J."/>
            <person name="Theobald S."/>
            <person name="Brandl J."/>
            <person name="Frisvad J.C."/>
            <person name="Nielsen K.F."/>
            <person name="Lyhne E.K."/>
            <person name="Kogle M.E."/>
            <person name="Kuo A."/>
            <person name="Riley R."/>
            <person name="Clum A."/>
            <person name="Nolan M."/>
            <person name="Lipzen A."/>
            <person name="Salamov A."/>
            <person name="Henrissat B."/>
            <person name="Wiebenga A."/>
            <person name="De vries R.P."/>
            <person name="Grigoriev I.V."/>
            <person name="Mortensen U.H."/>
            <person name="Andersen M.R."/>
            <person name="Baker S.E."/>
        </authorList>
    </citation>
    <scope>NUCLEOTIDE SEQUENCE [LARGE SCALE GENOMIC DNA]</scope>
    <source>
        <strain evidence="1 2">CBS 101889</strain>
    </source>
</reference>
<dbReference type="Proteomes" id="UP000248961">
    <property type="component" value="Unassembled WGS sequence"/>
</dbReference>
<dbReference type="GeneID" id="37200904"/>
<name>A0A395IDB8_ASPHC</name>
<sequence length="233" mass="26666">MVQLSPTLGWLKENLELMKPGLRDMIAMDTYPMITDGSLVSRGSAELVADSFERTLKCLQYIHPQILILCQCCSKAGDEKWGSFSHPKAEELCSSEACARQEQVKTVDVYGHQMLVVHEVHLQDVVQYNQETEEVLNTIFTMVLGPFGQWKDRRLTVQREAARREYVMVKEGVREGMRGLIRQMQLFEHICGQEARNGVLSKATKRVEEWRKQMESWAKEMDAGGNESLKPQS</sequence>
<keyword evidence="2" id="KW-1185">Reference proteome</keyword>
<dbReference type="VEuPathDB" id="FungiDB:BO97DRAFT_419996"/>
<dbReference type="RefSeq" id="XP_025556923.1">
    <property type="nucleotide sequence ID" value="XM_025696615.1"/>
</dbReference>
<dbReference type="OrthoDB" id="5234614at2759"/>
<evidence type="ECO:0000313" key="1">
    <source>
        <dbReference type="EMBL" id="RAL17769.1"/>
    </source>
</evidence>
<evidence type="ECO:0000313" key="2">
    <source>
        <dbReference type="Proteomes" id="UP000248961"/>
    </source>
</evidence>
<gene>
    <name evidence="1" type="ORF">BO97DRAFT_419996</name>
</gene>
<dbReference type="AlphaFoldDB" id="A0A395IDB8"/>